<dbReference type="RefSeq" id="WP_004923591.1">
    <property type="nucleotide sequence ID" value="NZ_CBDRCB010000038.1"/>
</dbReference>
<comment type="similarity">
    <text evidence="1">Belongs to the AHA1 family.</text>
</comment>
<evidence type="ECO:0000313" key="4">
    <source>
        <dbReference type="Proteomes" id="UP000282170"/>
    </source>
</evidence>
<dbReference type="CDD" id="cd07814">
    <property type="entry name" value="SRPBCC_CalC_Aha1-like"/>
    <property type="match status" value="1"/>
</dbReference>
<dbReference type="Gene3D" id="3.30.530.20">
    <property type="match status" value="1"/>
</dbReference>
<accession>A0A494UYM4</accession>
<dbReference type="GeneID" id="93886265"/>
<keyword evidence="4" id="KW-1185">Reference proteome</keyword>
<feature type="domain" description="Activator of Hsp90 ATPase homologue 1/2-like C-terminal" evidence="2">
    <location>
        <begin position="23"/>
        <end position="159"/>
    </location>
</feature>
<proteinExistence type="inferred from homology"/>
<organism evidence="3 4">
    <name type="scientific">Streptomyces fungicidicus</name>
    <dbReference type="NCBI Taxonomy" id="68203"/>
    <lineage>
        <taxon>Bacteria</taxon>
        <taxon>Bacillati</taxon>
        <taxon>Actinomycetota</taxon>
        <taxon>Actinomycetes</taxon>
        <taxon>Kitasatosporales</taxon>
        <taxon>Streptomycetaceae</taxon>
        <taxon>Streptomyces</taxon>
    </lineage>
</organism>
<evidence type="ECO:0000259" key="2">
    <source>
        <dbReference type="Pfam" id="PF08327"/>
    </source>
</evidence>
<dbReference type="KEGG" id="sfug:CNQ36_25765"/>
<sequence>MTVTQVDDDVDNLTLTLVADFTAPVEGVWQLWADPRLLERWWGPPSYPATFEEHDLTPGGGVKYHMTGPEGEKYGGWWRISSVTPPTALEFTDGFSDQEGRPNPEMPTTSVRMTLTALEGGTRMELRSVFDTREQREQLAGMGMVEGLSLSVGQMDAVLAG</sequence>
<reference evidence="3 4" key="1">
    <citation type="submission" date="2017-09" db="EMBL/GenBank/DDBJ databases">
        <authorList>
            <person name="Zhang H."/>
            <person name="Hu S."/>
            <person name="Xu J."/>
            <person name="He Z."/>
        </authorList>
    </citation>
    <scope>NUCLEOTIDE SEQUENCE [LARGE SCALE GENOMIC DNA]</scope>
    <source>
        <strain evidence="3 4">TXX3120</strain>
    </source>
</reference>
<dbReference type="Pfam" id="PF08327">
    <property type="entry name" value="AHSA1"/>
    <property type="match status" value="1"/>
</dbReference>
<dbReference type="SUPFAM" id="SSF55961">
    <property type="entry name" value="Bet v1-like"/>
    <property type="match status" value="1"/>
</dbReference>
<dbReference type="EMBL" id="CP023407">
    <property type="protein sequence ID" value="AYL38507.1"/>
    <property type="molecule type" value="Genomic_DNA"/>
</dbReference>
<gene>
    <name evidence="3" type="ORF">CNQ36_25765</name>
</gene>
<dbReference type="InterPro" id="IPR023393">
    <property type="entry name" value="START-like_dom_sf"/>
</dbReference>
<dbReference type="Proteomes" id="UP000282170">
    <property type="component" value="Chromosome"/>
</dbReference>
<evidence type="ECO:0000313" key="3">
    <source>
        <dbReference type="EMBL" id="AYL38507.1"/>
    </source>
</evidence>
<dbReference type="AlphaFoldDB" id="A0A494UYM4"/>
<dbReference type="InterPro" id="IPR013538">
    <property type="entry name" value="ASHA1/2-like_C"/>
</dbReference>
<protein>
    <submittedName>
        <fullName evidence="3">SRPBCC domain-containing protein</fullName>
    </submittedName>
</protein>
<name>A0A494UYM4_9ACTN</name>
<evidence type="ECO:0000256" key="1">
    <source>
        <dbReference type="ARBA" id="ARBA00006817"/>
    </source>
</evidence>